<proteinExistence type="predicted"/>
<organism evidence="1">
    <name type="scientific">Candidatus Kentrum sp. LFY</name>
    <dbReference type="NCBI Taxonomy" id="2126342"/>
    <lineage>
        <taxon>Bacteria</taxon>
        <taxon>Pseudomonadati</taxon>
        <taxon>Pseudomonadota</taxon>
        <taxon>Gammaproteobacteria</taxon>
        <taxon>Candidatus Kentrum</taxon>
    </lineage>
</organism>
<gene>
    <name evidence="1" type="ORF">BECKLFY1418B_GA0070995_100121</name>
</gene>
<evidence type="ECO:0000313" key="1">
    <source>
        <dbReference type="EMBL" id="VFJ85972.1"/>
    </source>
</evidence>
<dbReference type="AlphaFoldDB" id="A0A450U4S6"/>
<dbReference type="EMBL" id="CAADFF010000001">
    <property type="protein sequence ID" value="VFJ85972.1"/>
    <property type="molecule type" value="Genomic_DNA"/>
</dbReference>
<sequence>MDADRWFVPHSKYYRRRRHFRSSLTIRKLQRRPTLVVANGRAKDVGAAETEGTHPSQLRAFGCPVGQGIGPKGIEKDRSPVSMCGSSPLKCRWGGISIVHRQPAQIPKPRYSRWPRIHLRQNRTGSRHHGRLGICRNSLKMGIGTVALGGENAYVQCVEELCDSFPFVSQILLEEPRKNHKPLILHSLPCRTLTSFFRQFNEKCSNDRLLHTSIILS</sequence>
<reference evidence="1" key="1">
    <citation type="submission" date="2019-02" db="EMBL/GenBank/DDBJ databases">
        <authorList>
            <person name="Gruber-Vodicka R. H."/>
            <person name="Seah K. B. B."/>
        </authorList>
    </citation>
    <scope>NUCLEOTIDE SEQUENCE</scope>
    <source>
        <strain evidence="1">BECK_M7</strain>
    </source>
</reference>
<name>A0A450U4S6_9GAMM</name>
<protein>
    <submittedName>
        <fullName evidence="1">Uncharacterized protein</fullName>
    </submittedName>
</protein>
<accession>A0A450U4S6</accession>